<dbReference type="InterPro" id="IPR040962">
    <property type="entry name" value="TPR_22"/>
</dbReference>
<evidence type="ECO:0000256" key="2">
    <source>
        <dbReference type="ARBA" id="ARBA00022803"/>
    </source>
</evidence>
<dbReference type="GO" id="GO:0055087">
    <property type="term" value="C:Ski complex"/>
    <property type="evidence" value="ECO:0007669"/>
    <property type="project" value="InterPro"/>
</dbReference>
<feature type="repeat" description="TPR" evidence="3">
    <location>
        <begin position="979"/>
        <end position="1012"/>
    </location>
</feature>
<dbReference type="Pfam" id="PF13181">
    <property type="entry name" value="TPR_8"/>
    <property type="match status" value="2"/>
</dbReference>
<dbReference type="InterPro" id="IPR019734">
    <property type="entry name" value="TPR_rpt"/>
</dbReference>
<dbReference type="Gene3D" id="1.25.40.10">
    <property type="entry name" value="Tetratricopeptide repeat domain"/>
    <property type="match status" value="6"/>
</dbReference>
<dbReference type="Pfam" id="PF18833">
    <property type="entry name" value="TPR_22"/>
    <property type="match status" value="1"/>
</dbReference>
<keyword evidence="2 3" id="KW-0802">TPR repeat</keyword>
<proteinExistence type="predicted"/>
<keyword evidence="1" id="KW-0677">Repeat</keyword>
<dbReference type="GO" id="GO:0006401">
    <property type="term" value="P:RNA catabolic process"/>
    <property type="evidence" value="ECO:0007669"/>
    <property type="project" value="InterPro"/>
</dbReference>
<name>A0A4Q9MAT2_9APHY</name>
<reference evidence="4" key="1">
    <citation type="submission" date="2019-01" db="EMBL/GenBank/DDBJ databases">
        <title>Draft genome sequences of three monokaryotic isolates of the white-rot basidiomycete fungus Dichomitus squalens.</title>
        <authorList>
            <consortium name="DOE Joint Genome Institute"/>
            <person name="Lopez S.C."/>
            <person name="Andreopoulos B."/>
            <person name="Pangilinan J."/>
            <person name="Lipzen A."/>
            <person name="Riley R."/>
            <person name="Ahrendt S."/>
            <person name="Ng V."/>
            <person name="Barry K."/>
            <person name="Daum C."/>
            <person name="Grigoriev I.V."/>
            <person name="Hilden K.S."/>
            <person name="Makela M.R."/>
            <person name="de Vries R.P."/>
        </authorList>
    </citation>
    <scope>NUCLEOTIDE SEQUENCE [LARGE SCALE GENOMIC DNA]</scope>
    <source>
        <strain evidence="4">OM18370.1</strain>
    </source>
</reference>
<feature type="repeat" description="TPR" evidence="3">
    <location>
        <begin position="731"/>
        <end position="764"/>
    </location>
</feature>
<feature type="repeat" description="TPR" evidence="3">
    <location>
        <begin position="39"/>
        <end position="72"/>
    </location>
</feature>
<dbReference type="EMBL" id="ML143524">
    <property type="protein sequence ID" value="TBU22846.1"/>
    <property type="molecule type" value="Genomic_DNA"/>
</dbReference>
<organism evidence="4">
    <name type="scientific">Dichomitus squalens</name>
    <dbReference type="NCBI Taxonomy" id="114155"/>
    <lineage>
        <taxon>Eukaryota</taxon>
        <taxon>Fungi</taxon>
        <taxon>Dikarya</taxon>
        <taxon>Basidiomycota</taxon>
        <taxon>Agaricomycotina</taxon>
        <taxon>Agaricomycetes</taxon>
        <taxon>Polyporales</taxon>
        <taxon>Polyporaceae</taxon>
        <taxon>Dichomitus</taxon>
    </lineage>
</organism>
<dbReference type="OrthoDB" id="421075at2759"/>
<sequence length="1426" mass="158999">MSEIVKTKLKNAREAIRKKEFEKARDAALGALEYEEDNYFANVFLGLAYRELKDYEQSEQSFRKAIASDEQQLHAWQGIRDLYEETKNHSEYLKSLYKLAELYAAGKDAIKCAEIIQKIINIRRDPSRSSPVELAEALALLLPESLFYPVLSSLPPPDPTNPSTATFVVQSAIHNSLPILEELVSIYEQDETTWQESEITKRRQRLDAPSPQEVQRAVTLELMARSKLPALYNEVLNHPNTSDELRRNTEEKLLEMKQQYLFALPAAGNENKAHLASELDELINGIVLLKIPNELAWSLLLESKDAAQIEDYDFNLLKQFIGLFPRSPLAKLLQAYFEHIGIPLMEDAEKDGPAPSPDEELDYIEIMMEVFSSLNGSILAHRIIAELYEQDTDYENAIKVSESGLELVRRVEQNWGRPLKQTKKAFNVILATSLVHYFPPKHHPRALKLVDEVLAEEPDNLRALLARGFILEHAQKWTNSADIFAKVAKLDPEGLDYGLQAKEEHAWSEAMCGKLQVAADELRDVIAVLDQLEGRDEDKARAWWRLGRCFWEMGVEHREEAYKHFVTALKRSSTFAPAFTSLGIYYSEFLEPPDPNRASKCFQKAFELDPRESDAARRLAEGFAEEGEWDLVEVVARRTIEGEGGLEQGSEAKASRRYLPLNAWAWKAVGAVELTRRNYVSAIEALQIALRTDVDDHMSWLRLGEAYSKAGRYAAALKALERARELNTEDWVASYFTGDVQRQMGTYDEAIKAFRSILERRPQELGVLHSLGQTYLELGRFELSTSFLARAETSFVSAIRVTLELLDASSGFRRVAWKTVADSLYQLSTFSAFSDEDAVKDVVATIVSLVTAYHGKGPVDGLSQSLSIDDIADAPVYALQVASAAYEYRLSLGAIDDAAMASEHYDLGVAMSAFARHTPDSEKREKAQQDAIAHFKNALRLEPGNDAFWVALGNATFLSQTALCQHSYVRALEIDGKNAATWTNLGMLYLHYEDVELANEAFYKAQTLDPDYALAWVGQGLVATANRHDREARALFEHATGLTAAVPEADLEYATRLFSKVNATSKSRSASSEALLPAFFVLDRYCKQRPKDASALHLFGLVCERIGHIELGIEMISRAISVLEAAYEQSEDPVIERQFTIAHANVARLRMAKEDHEGALESYQVATGLLPEQKEGDDADTKALLVQCQFGSGLANFKLGQLPEALTLFESAMTTAADLPLIRGHVVVLLAQTLWAIGTGEARESAKNQLLQSIEYDPENLLAINTLAGMGILTDDDGLVDAALSELLSLPLDQRHERDPEREVTYLLVQHHLGQGDAMQAISVAQKAVFAEPERTDVRRALASLALRGGQSATALAILGGSAQTEASFAEQRASLALHAASLCLDRGNKDRAAEALRLAQKGIMLSPWNQRGWETLAYVQSRLSQ</sequence>
<evidence type="ECO:0000256" key="3">
    <source>
        <dbReference type="PROSITE-ProRule" id="PRU00339"/>
    </source>
</evidence>
<evidence type="ECO:0000256" key="1">
    <source>
        <dbReference type="ARBA" id="ARBA00022737"/>
    </source>
</evidence>
<dbReference type="PANTHER" id="PTHR15704">
    <property type="entry name" value="SUPERKILLER 3 PROTEIN-RELATED"/>
    <property type="match status" value="1"/>
</dbReference>
<dbReference type="SUPFAM" id="SSF48452">
    <property type="entry name" value="TPR-like"/>
    <property type="match status" value="5"/>
</dbReference>
<dbReference type="InterPro" id="IPR011990">
    <property type="entry name" value="TPR-like_helical_dom_sf"/>
</dbReference>
<evidence type="ECO:0000313" key="4">
    <source>
        <dbReference type="EMBL" id="TBU22846.1"/>
    </source>
</evidence>
<feature type="repeat" description="TPR" evidence="3">
    <location>
        <begin position="697"/>
        <end position="730"/>
    </location>
</feature>
<dbReference type="Pfam" id="PF13432">
    <property type="entry name" value="TPR_16"/>
    <property type="match status" value="3"/>
</dbReference>
<protein>
    <submittedName>
        <fullName evidence="4">TPR-like protein</fullName>
    </submittedName>
</protein>
<gene>
    <name evidence="4" type="ORF">BD311DRAFT_732341</name>
</gene>
<dbReference type="PANTHER" id="PTHR15704:SF7">
    <property type="entry name" value="SUPERKILLER COMPLEX PROTEIN 3"/>
    <property type="match status" value="1"/>
</dbReference>
<dbReference type="PROSITE" id="PS50005">
    <property type="entry name" value="TPR"/>
    <property type="match status" value="4"/>
</dbReference>
<accession>A0A4Q9MAT2</accession>
<dbReference type="SMART" id="SM00028">
    <property type="entry name" value="TPR"/>
    <property type="match status" value="14"/>
</dbReference>
<dbReference type="Proteomes" id="UP000292957">
    <property type="component" value="Unassembled WGS sequence"/>
</dbReference>
<dbReference type="InterPro" id="IPR039226">
    <property type="entry name" value="Ski3/TTC37"/>
</dbReference>